<evidence type="ECO:0000313" key="3">
    <source>
        <dbReference type="Proteomes" id="UP000779809"/>
    </source>
</evidence>
<evidence type="ECO:0000313" key="2">
    <source>
        <dbReference type="EMBL" id="MBI2678850.1"/>
    </source>
</evidence>
<gene>
    <name evidence="2" type="ORF">HYX28_08715</name>
</gene>
<evidence type="ECO:0000259" key="1">
    <source>
        <dbReference type="Pfam" id="PF01048"/>
    </source>
</evidence>
<dbReference type="PANTHER" id="PTHR46832">
    <property type="entry name" value="5'-METHYLTHIOADENOSINE/S-ADENOSYLHOMOCYSTEINE NUCLEOSIDASE"/>
    <property type="match status" value="1"/>
</dbReference>
<dbReference type="Gene3D" id="3.40.50.1580">
    <property type="entry name" value="Nucleoside phosphorylase domain"/>
    <property type="match status" value="1"/>
</dbReference>
<dbReference type="InterPro" id="IPR000845">
    <property type="entry name" value="Nucleoside_phosphorylase_d"/>
</dbReference>
<feature type="domain" description="Nucleoside phosphorylase" evidence="1">
    <location>
        <begin position="112"/>
        <end position="174"/>
    </location>
</feature>
<dbReference type="GO" id="GO:0009116">
    <property type="term" value="P:nucleoside metabolic process"/>
    <property type="evidence" value="ECO:0007669"/>
    <property type="project" value="InterPro"/>
</dbReference>
<dbReference type="GO" id="GO:0005829">
    <property type="term" value="C:cytosol"/>
    <property type="evidence" value="ECO:0007669"/>
    <property type="project" value="TreeGrafter"/>
</dbReference>
<organism evidence="2 3">
    <name type="scientific">Candidatus Korobacter versatilis</name>
    <dbReference type="NCBI Taxonomy" id="658062"/>
    <lineage>
        <taxon>Bacteria</taxon>
        <taxon>Pseudomonadati</taxon>
        <taxon>Acidobacteriota</taxon>
        <taxon>Terriglobia</taxon>
        <taxon>Terriglobales</taxon>
        <taxon>Candidatus Korobacteraceae</taxon>
        <taxon>Candidatus Korobacter</taxon>
    </lineage>
</organism>
<dbReference type="GO" id="GO:0019284">
    <property type="term" value="P:L-methionine salvage from S-adenosylmethionine"/>
    <property type="evidence" value="ECO:0007669"/>
    <property type="project" value="TreeGrafter"/>
</dbReference>
<dbReference type="Proteomes" id="UP000779809">
    <property type="component" value="Unassembled WGS sequence"/>
</dbReference>
<protein>
    <recommendedName>
        <fullName evidence="1">Nucleoside phosphorylase domain-containing protein</fullName>
    </recommendedName>
</protein>
<dbReference type="GO" id="GO:0008782">
    <property type="term" value="F:adenosylhomocysteine nucleosidase activity"/>
    <property type="evidence" value="ECO:0007669"/>
    <property type="project" value="TreeGrafter"/>
</dbReference>
<reference evidence="2" key="1">
    <citation type="submission" date="2020-07" db="EMBL/GenBank/DDBJ databases">
        <title>Huge and variable diversity of episymbiotic CPR bacteria and DPANN archaea in groundwater ecosystems.</title>
        <authorList>
            <person name="He C.Y."/>
            <person name="Keren R."/>
            <person name="Whittaker M."/>
            <person name="Farag I.F."/>
            <person name="Doudna J."/>
            <person name="Cate J.H.D."/>
            <person name="Banfield J.F."/>
        </authorList>
    </citation>
    <scope>NUCLEOTIDE SEQUENCE</scope>
    <source>
        <strain evidence="2">NC_groundwater_580_Pr5_B-0.1um_64_19</strain>
    </source>
</reference>
<comment type="caution">
    <text evidence="2">The sequence shown here is derived from an EMBL/GenBank/DDBJ whole genome shotgun (WGS) entry which is preliminary data.</text>
</comment>
<dbReference type="EMBL" id="JACPNR010000010">
    <property type="protein sequence ID" value="MBI2678850.1"/>
    <property type="molecule type" value="Genomic_DNA"/>
</dbReference>
<dbReference type="PANTHER" id="PTHR46832:SF1">
    <property type="entry name" value="5'-METHYLTHIOADENOSINE_S-ADENOSYLHOMOCYSTEINE NUCLEOSIDASE"/>
    <property type="match status" value="1"/>
</dbReference>
<dbReference type="InterPro" id="IPR035994">
    <property type="entry name" value="Nucleoside_phosphorylase_sf"/>
</dbReference>
<proteinExistence type="predicted"/>
<accession>A0A932ERG5</accession>
<feature type="domain" description="Nucleoside phosphorylase" evidence="1">
    <location>
        <begin position="5"/>
        <end position="99"/>
    </location>
</feature>
<dbReference type="Pfam" id="PF01048">
    <property type="entry name" value="PNP_UDP_1"/>
    <property type="match status" value="2"/>
</dbReference>
<dbReference type="GO" id="GO:0008930">
    <property type="term" value="F:methylthioadenosine nucleosidase activity"/>
    <property type="evidence" value="ECO:0007669"/>
    <property type="project" value="TreeGrafter"/>
</dbReference>
<dbReference type="AlphaFoldDB" id="A0A932ERG5"/>
<sequence length="246" mass="26333">MSVKKLAIVAALEREVAPLFRDDDWDTSVFRLGERELRIRERNGVLVTCAGIGAAAARTAAEALHKHAKGELAGYISAGYAGALTAELKVGDVLQPGHVVAPDAPQHAAHGVNATDGILVSSANVAGAEAKRELAIRHSAKAVDMEAHAVADFAMTHHIPCVVIKVISDEHDSDLPPVEQFIDGAGRFKSSSFAMHMVVRPWHWRKVIRLGRDTSVASRALCDALREAIAAHARGELYNKNAGPPR</sequence>
<dbReference type="SUPFAM" id="SSF53167">
    <property type="entry name" value="Purine and uridine phosphorylases"/>
    <property type="match status" value="1"/>
</dbReference>
<name>A0A932ERG5_9BACT</name>